<evidence type="ECO:0000313" key="1">
    <source>
        <dbReference type="EMBL" id="MPM58095.1"/>
    </source>
</evidence>
<dbReference type="EMBL" id="VSSQ01016593">
    <property type="protein sequence ID" value="MPM58095.1"/>
    <property type="molecule type" value="Genomic_DNA"/>
</dbReference>
<protein>
    <submittedName>
        <fullName evidence="1">Uncharacterized protein</fullName>
    </submittedName>
</protein>
<proteinExistence type="predicted"/>
<reference evidence="1" key="1">
    <citation type="submission" date="2019-08" db="EMBL/GenBank/DDBJ databases">
        <authorList>
            <person name="Kucharzyk K."/>
            <person name="Murdoch R.W."/>
            <person name="Higgins S."/>
            <person name="Loffler F."/>
        </authorList>
    </citation>
    <scope>NUCLEOTIDE SEQUENCE</scope>
</reference>
<dbReference type="AlphaFoldDB" id="A0A645AXX3"/>
<gene>
    <name evidence="1" type="ORF">SDC9_104924</name>
</gene>
<name>A0A645AXX3_9ZZZZ</name>
<organism evidence="1">
    <name type="scientific">bioreactor metagenome</name>
    <dbReference type="NCBI Taxonomy" id="1076179"/>
    <lineage>
        <taxon>unclassified sequences</taxon>
        <taxon>metagenomes</taxon>
        <taxon>ecological metagenomes</taxon>
    </lineage>
</organism>
<sequence>MHSATLEQGVVAFLRTFELREQLQGLRHGGVQLLLGQLKLDQVVHRLITERFLHKGELFVTGQEDEERQPAVLLGALPLDLQTCFDGHLDVSDDKVGKMLFYCILKHLSIAYHRCDFYVELAPVQH</sequence>
<accession>A0A645AXX3</accession>
<comment type="caution">
    <text evidence="1">The sequence shown here is derived from an EMBL/GenBank/DDBJ whole genome shotgun (WGS) entry which is preliminary data.</text>
</comment>